<accession>A0ABD3XJC1</accession>
<evidence type="ECO:0000313" key="2">
    <source>
        <dbReference type="Proteomes" id="UP001634394"/>
    </source>
</evidence>
<reference evidence="1 2" key="1">
    <citation type="submission" date="2024-11" db="EMBL/GenBank/DDBJ databases">
        <title>Chromosome-level genome assembly of the freshwater bivalve Anodonta woodiana.</title>
        <authorList>
            <person name="Chen X."/>
        </authorList>
    </citation>
    <scope>NUCLEOTIDE SEQUENCE [LARGE SCALE GENOMIC DNA]</scope>
    <source>
        <strain evidence="1">MN2024</strain>
        <tissue evidence="1">Gills</tissue>
    </source>
</reference>
<sequence length="88" mass="10170">EDLSDDDFSIDILFHDNSEKRGQFTKQMQYDYAYSIDTCHTQAANINAADATKLTTRSDRACIFETFPDEVNDERETDHAYLTVIDDH</sequence>
<dbReference type="Proteomes" id="UP001634394">
    <property type="component" value="Unassembled WGS sequence"/>
</dbReference>
<organism evidence="1 2">
    <name type="scientific">Sinanodonta woodiana</name>
    <name type="common">Chinese pond mussel</name>
    <name type="synonym">Anodonta woodiana</name>
    <dbReference type="NCBI Taxonomy" id="1069815"/>
    <lineage>
        <taxon>Eukaryota</taxon>
        <taxon>Metazoa</taxon>
        <taxon>Spiralia</taxon>
        <taxon>Lophotrochozoa</taxon>
        <taxon>Mollusca</taxon>
        <taxon>Bivalvia</taxon>
        <taxon>Autobranchia</taxon>
        <taxon>Heteroconchia</taxon>
        <taxon>Palaeoheterodonta</taxon>
        <taxon>Unionida</taxon>
        <taxon>Unionoidea</taxon>
        <taxon>Unionidae</taxon>
        <taxon>Unioninae</taxon>
        <taxon>Sinanodonta</taxon>
    </lineage>
</organism>
<feature type="non-terminal residue" evidence="1">
    <location>
        <position position="88"/>
    </location>
</feature>
<evidence type="ECO:0000313" key="1">
    <source>
        <dbReference type="EMBL" id="KAL3886182.1"/>
    </source>
</evidence>
<keyword evidence="2" id="KW-1185">Reference proteome</keyword>
<comment type="caution">
    <text evidence="1">The sequence shown here is derived from an EMBL/GenBank/DDBJ whole genome shotgun (WGS) entry which is preliminary data.</text>
</comment>
<proteinExistence type="predicted"/>
<name>A0ABD3XJC1_SINWO</name>
<protein>
    <submittedName>
        <fullName evidence="1">Uncharacterized protein</fullName>
    </submittedName>
</protein>
<gene>
    <name evidence="1" type="ORF">ACJMK2_026191</name>
</gene>
<dbReference type="AlphaFoldDB" id="A0ABD3XJC1"/>
<dbReference type="EMBL" id="JBJQND010000002">
    <property type="protein sequence ID" value="KAL3886182.1"/>
    <property type="molecule type" value="Genomic_DNA"/>
</dbReference>
<feature type="non-terminal residue" evidence="1">
    <location>
        <position position="1"/>
    </location>
</feature>